<dbReference type="InterPro" id="IPR037737">
    <property type="entry name" value="Srf1"/>
</dbReference>
<evidence type="ECO:0008006" key="4">
    <source>
        <dbReference type="Google" id="ProtNLM"/>
    </source>
</evidence>
<organism evidence="2 3">
    <name type="scientific">Schizothecium vesticola</name>
    <dbReference type="NCBI Taxonomy" id="314040"/>
    <lineage>
        <taxon>Eukaryota</taxon>
        <taxon>Fungi</taxon>
        <taxon>Dikarya</taxon>
        <taxon>Ascomycota</taxon>
        <taxon>Pezizomycotina</taxon>
        <taxon>Sordariomycetes</taxon>
        <taxon>Sordariomycetidae</taxon>
        <taxon>Sordariales</taxon>
        <taxon>Schizotheciaceae</taxon>
        <taxon>Schizothecium</taxon>
    </lineage>
</organism>
<dbReference type="Proteomes" id="UP001172155">
    <property type="component" value="Unassembled WGS sequence"/>
</dbReference>
<protein>
    <recommendedName>
        <fullName evidence="4">Regulator of phospholipase D SRF1</fullName>
    </recommendedName>
</protein>
<name>A0AA40K3D3_9PEZI</name>
<comment type="caution">
    <text evidence="2">The sequence shown here is derived from an EMBL/GenBank/DDBJ whole genome shotgun (WGS) entry which is preliminary data.</text>
</comment>
<reference evidence="2" key="1">
    <citation type="submission" date="2023-06" db="EMBL/GenBank/DDBJ databases">
        <title>Genome-scale phylogeny and comparative genomics of the fungal order Sordariales.</title>
        <authorList>
            <consortium name="Lawrence Berkeley National Laboratory"/>
            <person name="Hensen N."/>
            <person name="Bonometti L."/>
            <person name="Westerberg I."/>
            <person name="Brannstrom I.O."/>
            <person name="Guillou S."/>
            <person name="Cros-Aarteil S."/>
            <person name="Calhoun S."/>
            <person name="Haridas S."/>
            <person name="Kuo A."/>
            <person name="Mondo S."/>
            <person name="Pangilinan J."/>
            <person name="Riley R."/>
            <person name="LaButti K."/>
            <person name="Andreopoulos B."/>
            <person name="Lipzen A."/>
            <person name="Chen C."/>
            <person name="Yanf M."/>
            <person name="Daum C."/>
            <person name="Ng V."/>
            <person name="Clum A."/>
            <person name="Steindorff A."/>
            <person name="Ohm R."/>
            <person name="Martin F."/>
            <person name="Silar P."/>
            <person name="Natvig D."/>
            <person name="Lalanne C."/>
            <person name="Gautier V."/>
            <person name="Ament-velasquez S.L."/>
            <person name="Kruys A."/>
            <person name="Hutchinson M.I."/>
            <person name="Powell A.J."/>
            <person name="Barry K."/>
            <person name="Miller A.N."/>
            <person name="Grigoriev I.V."/>
            <person name="Debuchy R."/>
            <person name="Gladieux P."/>
            <person name="Thoren M.H."/>
            <person name="Johannesson H."/>
        </authorList>
    </citation>
    <scope>NUCLEOTIDE SEQUENCE</scope>
    <source>
        <strain evidence="2">SMH3187-1</strain>
    </source>
</reference>
<dbReference type="PANTHER" id="PTHR36819">
    <property type="entry name" value="REGULATOR OF PHOSPHOLIPASE D SRF1"/>
    <property type="match status" value="1"/>
</dbReference>
<dbReference type="EMBL" id="JAUKUD010000005">
    <property type="protein sequence ID" value="KAK0744182.1"/>
    <property type="molecule type" value="Genomic_DNA"/>
</dbReference>
<feature type="compositionally biased region" description="Polar residues" evidence="1">
    <location>
        <begin position="67"/>
        <end position="77"/>
    </location>
</feature>
<gene>
    <name evidence="2" type="ORF">B0T18DRAFT_416758</name>
</gene>
<accession>A0AA40K3D3</accession>
<keyword evidence="3" id="KW-1185">Reference proteome</keyword>
<evidence type="ECO:0000313" key="2">
    <source>
        <dbReference type="EMBL" id="KAK0744182.1"/>
    </source>
</evidence>
<dbReference type="GO" id="GO:0000324">
    <property type="term" value="C:fungal-type vacuole"/>
    <property type="evidence" value="ECO:0007669"/>
    <property type="project" value="TreeGrafter"/>
</dbReference>
<proteinExistence type="predicted"/>
<dbReference type="GO" id="GO:0071944">
    <property type="term" value="C:cell periphery"/>
    <property type="evidence" value="ECO:0007669"/>
    <property type="project" value="TreeGrafter"/>
</dbReference>
<feature type="compositionally biased region" description="Polar residues" evidence="1">
    <location>
        <begin position="1"/>
        <end position="24"/>
    </location>
</feature>
<sequence length="366" mass="40670">MTDSGLSPSASNQSVPRPSVSQGTAVVGSGSARLRPPRSLPPWIDSYEIGYGSPSNDQLHILESPPRSRQAQHNHAPSQPDRRVSIDGFVNEEPTMAEATRTTKAKVRRALKGKNSERGRRWDHLRSDEPVIVPRYSSATSKSPWNAFIESSRYGRIPNEDSAVVDMETLNALQPNFNKPVYMPRLDDGAQSRGARTTALYKKVWNVIIRHPLVPLIFRLTVLLTSILALALSARIFEFENGDREGPPSSERTQSIVAIVVDTVAVPYIGYMTWDEYTGKPLGLRPATQKISLVLMDLFFIIFKSASTTLAMEALVYHNAQDLQVRRYSMALAAFQTVSLIAWSMNFTVNVFRLVQKLGGGEESKV</sequence>
<evidence type="ECO:0000256" key="1">
    <source>
        <dbReference type="SAM" id="MobiDB-lite"/>
    </source>
</evidence>
<feature type="region of interest" description="Disordered" evidence="1">
    <location>
        <begin position="1"/>
        <end position="84"/>
    </location>
</feature>
<dbReference type="AlphaFoldDB" id="A0AA40K3D3"/>
<dbReference type="PANTHER" id="PTHR36819:SF1">
    <property type="entry name" value="REGULATOR OF PHOSPHOLIPASE D SRF1"/>
    <property type="match status" value="1"/>
</dbReference>
<evidence type="ECO:0000313" key="3">
    <source>
        <dbReference type="Proteomes" id="UP001172155"/>
    </source>
</evidence>